<evidence type="ECO:0000256" key="8">
    <source>
        <dbReference type="SAM" id="Coils"/>
    </source>
</evidence>
<dbReference type="EMBL" id="LQYT01000013">
    <property type="protein sequence ID" value="KYD22146.1"/>
    <property type="molecule type" value="Genomic_DNA"/>
</dbReference>
<evidence type="ECO:0000256" key="3">
    <source>
        <dbReference type="ARBA" id="ARBA00022741"/>
    </source>
</evidence>
<dbReference type="CDD" id="cd16917">
    <property type="entry name" value="HATPase_UhpB-NarQ-NarX-like"/>
    <property type="match status" value="1"/>
</dbReference>
<dbReference type="OrthoDB" id="9781904at2"/>
<dbReference type="GO" id="GO:0000155">
    <property type="term" value="F:phosphorelay sensor kinase activity"/>
    <property type="evidence" value="ECO:0007669"/>
    <property type="project" value="UniProtKB-UniRule"/>
</dbReference>
<dbReference type="Pfam" id="PF02518">
    <property type="entry name" value="HATPase_c"/>
    <property type="match status" value="1"/>
</dbReference>
<dbReference type="GO" id="GO:0046983">
    <property type="term" value="F:protein dimerization activity"/>
    <property type="evidence" value="ECO:0007669"/>
    <property type="project" value="InterPro"/>
</dbReference>
<keyword evidence="3 7" id="KW-0547">Nucleotide-binding</keyword>
<accession>A0A150MCF1</accession>
<keyword evidence="7" id="KW-0378">Hydrolase</keyword>
<comment type="catalytic activity">
    <reaction evidence="1 7">
        <text>ATP + protein L-histidine = ADP + protein N-phospho-L-histidine.</text>
        <dbReference type="EC" id="2.7.13.3"/>
    </reaction>
</comment>
<dbReference type="PROSITE" id="PS50109">
    <property type="entry name" value="HIS_KIN"/>
    <property type="match status" value="1"/>
</dbReference>
<dbReference type="Pfam" id="PF05384">
    <property type="entry name" value="DegS"/>
    <property type="match status" value="1"/>
</dbReference>
<evidence type="ECO:0000256" key="7">
    <source>
        <dbReference type="PIRNR" id="PIRNR003169"/>
    </source>
</evidence>
<dbReference type="InterPro" id="IPR016381">
    <property type="entry name" value="Sig_transdc_His_kinase_DegS"/>
</dbReference>
<keyword evidence="7" id="KW-0963">Cytoplasm</keyword>
<dbReference type="PANTHER" id="PTHR24421:SF55">
    <property type="entry name" value="SENSOR HISTIDINE KINASE YDFH"/>
    <property type="match status" value="1"/>
</dbReference>
<evidence type="ECO:0000313" key="10">
    <source>
        <dbReference type="EMBL" id="KYD22146.1"/>
    </source>
</evidence>
<proteinExistence type="predicted"/>
<comment type="function">
    <text evidence="7">Member of the two-component regulatory system DegS/DegU, which plays an important role in the transition growth phase.</text>
</comment>
<dbReference type="Pfam" id="PF07730">
    <property type="entry name" value="HisKA_3"/>
    <property type="match status" value="1"/>
</dbReference>
<dbReference type="PANTHER" id="PTHR24421">
    <property type="entry name" value="NITRATE/NITRITE SENSOR PROTEIN NARX-RELATED"/>
    <property type="match status" value="1"/>
</dbReference>
<feature type="domain" description="Histidine kinase" evidence="9">
    <location>
        <begin position="294"/>
        <end position="380"/>
    </location>
</feature>
<reference evidence="11 13" key="2">
    <citation type="submission" date="2018-03" db="EMBL/GenBank/DDBJ databases">
        <authorList>
            <person name="Keele B.F."/>
        </authorList>
    </citation>
    <scope>NUCLEOTIDE SEQUENCE [LARGE SCALE GENOMIC DNA]</scope>
    <source>
        <strain evidence="11">ZCTH4_d</strain>
    </source>
</reference>
<dbReference type="GO" id="GO:0004721">
    <property type="term" value="F:phosphoprotein phosphatase activity"/>
    <property type="evidence" value="ECO:0007669"/>
    <property type="project" value="UniProtKB-UniRule"/>
</dbReference>
<evidence type="ECO:0000313" key="11">
    <source>
        <dbReference type="EMBL" id="REJ27569.1"/>
    </source>
</evidence>
<dbReference type="InterPro" id="IPR036890">
    <property type="entry name" value="HATPase_C_sf"/>
</dbReference>
<dbReference type="GO" id="GO:0016020">
    <property type="term" value="C:membrane"/>
    <property type="evidence" value="ECO:0007669"/>
    <property type="project" value="InterPro"/>
</dbReference>
<dbReference type="InterPro" id="IPR011712">
    <property type="entry name" value="Sig_transdc_His_kin_sub3_dim/P"/>
</dbReference>
<organism evidence="10 12">
    <name type="scientific">Caldibacillus debilis</name>
    <dbReference type="NCBI Taxonomy" id="301148"/>
    <lineage>
        <taxon>Bacteria</taxon>
        <taxon>Bacillati</taxon>
        <taxon>Bacillota</taxon>
        <taxon>Bacilli</taxon>
        <taxon>Bacillales</taxon>
        <taxon>Bacillaceae</taxon>
        <taxon>Caldibacillus</taxon>
    </lineage>
</organism>
<protein>
    <recommendedName>
        <fullName evidence="7">Signal transduction histidine-protein kinase/phosphatase DegS</fullName>
        <ecNumber evidence="7">2.7.13.3</ecNumber>
        <ecNumber evidence="7">3.1.3.-</ecNumber>
    </recommendedName>
</protein>
<evidence type="ECO:0000256" key="2">
    <source>
        <dbReference type="ARBA" id="ARBA00022679"/>
    </source>
</evidence>
<feature type="coiled-coil region" evidence="8">
    <location>
        <begin position="54"/>
        <end position="138"/>
    </location>
</feature>
<keyword evidence="6 7" id="KW-0902">Two-component regulatory system</keyword>
<comment type="subcellular location">
    <subcellularLocation>
        <location evidence="7">Cytoplasm</location>
    </subcellularLocation>
</comment>
<evidence type="ECO:0000256" key="5">
    <source>
        <dbReference type="ARBA" id="ARBA00022840"/>
    </source>
</evidence>
<name>A0A150MCF1_9BACI</name>
<dbReference type="EMBL" id="QEWE01000020">
    <property type="protein sequence ID" value="REJ27569.1"/>
    <property type="molecule type" value="Genomic_DNA"/>
</dbReference>
<dbReference type="RefSeq" id="WP_061568163.1">
    <property type="nucleotide sequence ID" value="NZ_LQYT01000013.1"/>
</dbReference>
<dbReference type="EC" id="3.1.3.-" evidence="7"/>
<dbReference type="PATRIC" id="fig|301148.3.peg.898"/>
<dbReference type="GO" id="GO:0005737">
    <property type="term" value="C:cytoplasm"/>
    <property type="evidence" value="ECO:0007669"/>
    <property type="project" value="UniProtKB-SubCell"/>
</dbReference>
<dbReference type="InterPro" id="IPR050482">
    <property type="entry name" value="Sensor_HK_TwoCompSys"/>
</dbReference>
<dbReference type="Proteomes" id="UP000257014">
    <property type="component" value="Unassembled WGS sequence"/>
</dbReference>
<dbReference type="SMART" id="SM00387">
    <property type="entry name" value="HATPase_c"/>
    <property type="match status" value="1"/>
</dbReference>
<dbReference type="STRING" id="301148.B4135_1491"/>
<comment type="caution">
    <text evidence="10">The sequence shown here is derived from an EMBL/GenBank/DDBJ whole genome shotgun (WGS) entry which is preliminary data.</text>
</comment>
<sequence>MGTKYLNPKIFDEILDKMVQTVDNSKKEIIYIGEQCRNDYQSILEELNRVKTILLETIREGDELEKKARQARKRLAEVSRQFNKYTEEEVREAYEYAHSLQVKLTVTRQFEKQLKERRDEMERRIAGLKEMIQRADNLVSQVNVVQNYLTGDLKSISDYIHDTSARQEFGLKIFEAQEEERKRLSREIHDGPAQMLANMMMRADFIEKIYTHKGMEEALKEIKELRKNARDALYEVRHIIYNLRPMALDDLGLVPVLKKYLNTIEDYHKKPKINFVYIGSEERLPSKMEAAVFRLIQESVQNALKHSEADTIEVKLEITGGKVNALVKDDGKGFDVNQIQQGTFGILGMKERVELLNGTFRIQSKIGEGTTVFIGIPIKEDG</sequence>
<evidence type="ECO:0000256" key="1">
    <source>
        <dbReference type="ARBA" id="ARBA00000085"/>
    </source>
</evidence>
<keyword evidence="5 7" id="KW-0067">ATP-binding</keyword>
<keyword evidence="2 7" id="KW-0808">Transferase</keyword>
<dbReference type="PIRSF" id="PIRSF003169">
    <property type="entry name" value="STHK_DegS"/>
    <property type="match status" value="1"/>
</dbReference>
<dbReference type="Gene3D" id="3.30.565.10">
    <property type="entry name" value="Histidine kinase-like ATPase, C-terminal domain"/>
    <property type="match status" value="1"/>
</dbReference>
<dbReference type="InterPro" id="IPR003594">
    <property type="entry name" value="HATPase_dom"/>
</dbReference>
<keyword evidence="8" id="KW-0175">Coiled coil</keyword>
<dbReference type="GO" id="GO:0005524">
    <property type="term" value="F:ATP binding"/>
    <property type="evidence" value="ECO:0007669"/>
    <property type="project" value="UniProtKB-UniRule"/>
</dbReference>
<dbReference type="Gene3D" id="1.20.5.1930">
    <property type="match status" value="1"/>
</dbReference>
<evidence type="ECO:0000313" key="12">
    <source>
        <dbReference type="Proteomes" id="UP000075683"/>
    </source>
</evidence>
<reference evidence="10 12" key="1">
    <citation type="submission" date="2016-01" db="EMBL/GenBank/DDBJ databases">
        <title>Draft Genome Sequences of Seven Thermophilic Sporeformers Isolated from Foods.</title>
        <authorList>
            <person name="Berendsen E.M."/>
            <person name="Wells-Bennik M.H."/>
            <person name="Krawcyk A.O."/>
            <person name="De Jong A."/>
            <person name="Holsappel S."/>
            <person name="Eijlander R.T."/>
            <person name="Kuipers O.P."/>
        </authorList>
    </citation>
    <scope>NUCLEOTIDE SEQUENCE [LARGE SCALE GENOMIC DNA]</scope>
    <source>
        <strain evidence="10 12">B4135</strain>
    </source>
</reference>
<evidence type="ECO:0000256" key="6">
    <source>
        <dbReference type="ARBA" id="ARBA00023012"/>
    </source>
</evidence>
<dbReference type="EC" id="2.7.13.3" evidence="7"/>
<dbReference type="Proteomes" id="UP000075683">
    <property type="component" value="Unassembled WGS sequence"/>
</dbReference>
<keyword evidence="4 7" id="KW-0418">Kinase</keyword>
<evidence type="ECO:0000259" key="9">
    <source>
        <dbReference type="PROSITE" id="PS50109"/>
    </source>
</evidence>
<gene>
    <name evidence="10" type="ORF">B4135_1491</name>
    <name evidence="11" type="ORF">C6P37_10650</name>
</gene>
<evidence type="ECO:0000313" key="13">
    <source>
        <dbReference type="Proteomes" id="UP000257014"/>
    </source>
</evidence>
<evidence type="ECO:0000256" key="4">
    <source>
        <dbReference type="ARBA" id="ARBA00022777"/>
    </source>
</evidence>
<dbReference type="InterPro" id="IPR005467">
    <property type="entry name" value="His_kinase_dom"/>
</dbReference>
<dbReference type="AlphaFoldDB" id="A0A150MCF1"/>
<dbReference type="SUPFAM" id="SSF55874">
    <property type="entry name" value="ATPase domain of HSP90 chaperone/DNA topoisomerase II/histidine kinase"/>
    <property type="match status" value="1"/>
</dbReference>
<dbReference type="InterPro" id="IPR008595">
    <property type="entry name" value="DegS"/>
</dbReference>
<keyword evidence="7" id="KW-0904">Protein phosphatase</keyword>